<reference evidence="2 3" key="1">
    <citation type="submission" date="2017-11" db="EMBL/GenBank/DDBJ databases">
        <title>Genomic Encyclopedia of Type Strains, Phase III (KMG-III): the genomes of soil and plant-associated and newly described type strains.</title>
        <authorList>
            <person name="Whitman W."/>
        </authorList>
    </citation>
    <scope>NUCLEOTIDE SEQUENCE [LARGE SCALE GENOMIC DNA]</scope>
    <source>
        <strain evidence="2 3">CGMCC 1.12274</strain>
    </source>
</reference>
<keyword evidence="1" id="KW-0732">Signal</keyword>
<accession>A0A2N0H6C4</accession>
<gene>
    <name evidence="2" type="ORF">B0I00_2055</name>
</gene>
<organism evidence="2 3">
    <name type="scientific">Novosphingobium kunmingense</name>
    <dbReference type="NCBI Taxonomy" id="1211806"/>
    <lineage>
        <taxon>Bacteria</taxon>
        <taxon>Pseudomonadati</taxon>
        <taxon>Pseudomonadota</taxon>
        <taxon>Alphaproteobacteria</taxon>
        <taxon>Sphingomonadales</taxon>
        <taxon>Sphingomonadaceae</taxon>
        <taxon>Novosphingobium</taxon>
    </lineage>
</organism>
<evidence type="ECO:0000256" key="1">
    <source>
        <dbReference type="SAM" id="SignalP"/>
    </source>
</evidence>
<feature type="chain" id="PRO_5014728687" evidence="1">
    <location>
        <begin position="22"/>
        <end position="132"/>
    </location>
</feature>
<sequence>MAALGPAAMPLSFLIPVAALAAQPAVTGPLPALTLEQETAVRCASAFAIVAAEQAKGGPSVANWPGLGARGREFFVRTGARLMDDTGASRPAVSALFARSADDLRAGGQLAARLEGLRQPCLALLDLTVPAG</sequence>
<proteinExistence type="predicted"/>
<name>A0A2N0H6C4_9SPHN</name>
<feature type="signal peptide" evidence="1">
    <location>
        <begin position="1"/>
        <end position="21"/>
    </location>
</feature>
<protein>
    <submittedName>
        <fullName evidence="2">Uncharacterized protein</fullName>
    </submittedName>
</protein>
<evidence type="ECO:0000313" key="2">
    <source>
        <dbReference type="EMBL" id="PKB14466.1"/>
    </source>
</evidence>
<dbReference type="Proteomes" id="UP000232587">
    <property type="component" value="Unassembled WGS sequence"/>
</dbReference>
<dbReference type="EMBL" id="PHUF01000004">
    <property type="protein sequence ID" value="PKB14466.1"/>
    <property type="molecule type" value="Genomic_DNA"/>
</dbReference>
<keyword evidence="3" id="KW-1185">Reference proteome</keyword>
<dbReference type="AlphaFoldDB" id="A0A2N0H6C4"/>
<evidence type="ECO:0000313" key="3">
    <source>
        <dbReference type="Proteomes" id="UP000232587"/>
    </source>
</evidence>
<comment type="caution">
    <text evidence="2">The sequence shown here is derived from an EMBL/GenBank/DDBJ whole genome shotgun (WGS) entry which is preliminary data.</text>
</comment>